<keyword evidence="2" id="KW-0813">Transport</keyword>
<feature type="domain" description="Intermembrane lipid transfer protein VPS13-like C-terminal" evidence="6">
    <location>
        <begin position="3218"/>
        <end position="3339"/>
    </location>
</feature>
<dbReference type="Proteomes" id="UP001367676">
    <property type="component" value="Unassembled WGS sequence"/>
</dbReference>
<evidence type="ECO:0000256" key="3">
    <source>
        <dbReference type="SAM" id="MobiDB-lite"/>
    </source>
</evidence>
<feature type="compositionally biased region" description="Polar residues" evidence="3">
    <location>
        <begin position="1054"/>
        <end position="1063"/>
    </location>
</feature>
<sequence length="3370" mass="380255">MVFESIVVDILNKFLGNYVENLDKSQLKIGIWGGDVSLKNLSLKPSALDELNLPVKTIYGHLGKLVLKIPWKNIYTAPVEVSVENLFLLVHPIQDVVYDPVKEEKLKQETKQALISQVELVKKVEKEKDGNKVEDTFVEKLAAQIIKNVQIFIQHIHIRYEDRVTKPERPFSIGISLHTLKVYTTNESCDRYILPQETSPIFYKIMKMEGLSLYWNTTQNLFVANEEEDTSLLKLFVDGIPSKEETSSNYNYILGPISAEAKLQINSKPEMIDFMTPKMYLSLVLDQLLVHLSRSQYQDFIALLETFDRMSKSAPYRKYRPKLNQYRGHYKEWWKFAITCVLEEDIKRKSRNWDWNVLKAHRECMRQYRIVYRAKLTEKPSDVIQRELNNLETQLDAFNIILMRQKVENEVEREGRLTALQKSKKGGWFGGWFSSNKTQPDETSDSENDIVKKFENAMTDEEKEKLYRAIDYHESSAPTMYPKSFIAIRLEFILNIFRILVTDDYVPVSENNIVCPVLCVEFKDAFVSIHQRPAAQSFALSIKMQTFQTLGLSQDSIVPQIIKSKLSGMREQSDAFLDIYFETNPEDENFNQKLHVTLRPLKVVYDSQTVIRVLEVFTPEKDISNVKDQLQAAANTKLEEMKEKSAIRLQYAIEMSTRLDLKIDLMAPYLILPHGGLYTKNEKALVLNLGRITVSSVDKSGTSYNVKHMLSSGKNEDEVLQQLMISCYDHFNITLSDAQILSLNAGETWRPKLEDTVVVDFNSDAHILQPTSLTIDIYKCLINDDPRLPKMKIDGDLPDITVKITDEKLLEVVSLLLSVPLPQSSSPLIQEIQPDTKEDFGSSIYDSAMSLRQKLETVNKMPFSTLRKYNRQNEASAEQSSNDDSKLLIDYINLEANFRLKTVNMYVTSSGSDVPVIEASVFGLELTFKQKNYSSEIFSKLGKISLTQGYQNTSIPAINTPLTTKEEEQYLFCCKILIADKSSSLFTEFYESTAISISLDFTKLYIVAHQEAILNTIEWVNCVHNQVMSLISQGSKAAPTAENKSEHVKRRKTSSVSNASTYDPQRKKLKPKSKLAAIVEDTLSDTNISKERKHAISSNETIELKISIQLDVIQMCIQTASRPIASMDIDGFQAALTLKKSSTNIKFILQSISVCDLNPNTIYNKVAYIAEGKNAFQAVITLNNDVDKESTQKEGFDVMAQVRVNCLQCVFIHEFVVNLLEFSNNFQTSKQMLADASAAAVASAKMNMQQVYQSSTRVSLDIYAEAPVIVVPRNNQSDEIFVIDFGNLSVKNSLKSLTRDQLGHAPFIDEIYTSLENMKIVRTNFARTQVESVLLKPVNYSLIIKRNLSSSWYHEVPDFDIDGVFHSIHIEITDRDYKLLMQTLNENIAAAESKIASQSVSPPPASGVIKLDVVEIDDHDDETEQKETVEVHLETYDEVVRMMMRFSMAIENVTIDLFSGLKENNENDGLAKFTLALLSIKGSILTNGDMSIHAFLSDCCLDDTRSSKITNEVKRYMKRKSAEEIHCSNLSSQFRTSIHRDSSSSSLDVSLPSTSYESSSRSMIDVTVQKKMNRTDVNARVFSFVLIFNVDYLMRIKDFFLSEFSSSSAQTSSPNTSDVNKKIVPAINAAEIPKNQLVTDSSVTYCNIVIEKPDIILVENLDDINTNAIILNSEAVLKIQLDNEGRLALNGSLKNMQLYSCCYNPELRSQTTSLILHPLSVDLTGSTDDDKCMNLNVNVSELMIAVTAGTIELLTKISTTLVPSIQNENSFHDVAQNDFSSIWQQKSVSDDYWFLHTETGIDAMTLCSDGSLKPDAVDMNRKDVIMIAVPTVGVTLEAGVGKKTMPVLALKSSFFGTVEKNFHSVNITSCVTLEMAYYNARLALWEPVIEPISTPHPSSGICSYSPWKLAMNIEMLNNVNKDTEQDSRSPSEDVSDNFSTLNIDKVSSHPAFSLNIKSNERIEVTITKTCMDVIRTLTQSFNNAVYLKSSNLVALNEAGFSSYKFINDFGVEVEVSLKADKQASDDTSGPLSANLCEKVTVNSGEDVTLFLKREGCETRKFGETDNLCLLDKLNMITDRKRFFFDIHILQRNKDLLLPISRADKRYFAIRGQGSSSNGNGLDSWGLISEVEIIDGSVITTLRSVVQIHNHFNVDITVYYLKNDELCDAGVVSPSQHLNLPVNAVYGSKNQLFFAPERFSMSNEPFVWRDIEKNISLSKQLQCQAKNAENEDPFFIRVLGEMEQVYYENTSSYTVASSSFVIHLRPTLILKNFLPVNVVCCLQGIGTEYTLKPGERMNISSAEPDHSTIVLRLDDYLDKVWSCKKVIKTDAPAFSIWTFTSYDSETPFSLNLGVWYSNSNESMIFALYSPFWMVNKTGLNLSYKGVEDGGMILHHPKDFDELILFSFKEKSFFSKKKACVRVNDGNWSDKFSIDAAGSSGAVTCHHNNQTFPLGVYIMLNSNSLTKQVIFSPFYSLANNCPYAVEFRENLAENVQWITIEPNTCTPFWPTVQDDKLKTLELKICGTTEVTTSFSYLSIKTYSLMLLNKYGGLQVDVQVNEGGVYIAVSPFNSKMANALIINSTNSSVEFCEADLGESKNKNQVSLLQRQPSTNIFRKWQLEAGKEVFFNWSSTFYEKPVLLINNSSDSIDLRKDGIGKYSSNDETSSKFWISFLHGMQRILLITPDEVIIKKIEAVGDLNTIQQDITFSLEGIGFSLVNNISKQELLYLSISSSGVLWETQEKPGKRFKAVKERLNELLEALYTSYCNMILTSENIVDIDQEIDAGKDGKVVVNFFKEMIIRPSNLKLRRTSCSGLWFQIKSSEHYKQIHAKIHRLQVDNQIYDCIFPVIFFPVPPPKSVAIDDSCSSGVGKPFAELSIVQRINEHSTINQYKYFKVLIQEFHVKADIGLINCLVKFFEADNVTDEEEFALFQKDQEVTKESLCVHVSSVTSQDFFDSVHFTPFKIHVSFSLSGDNPNSGSPQGELPIINLLTQSIGVTLTDVNDVVFKLAYFERKHKFYSQSQLLSEVKTHYIGQFVKQLYVLVLGLDVLGNPFGLVTGFKQGVEDFFYEPFQGFIQGPSEFGEGLLLGVRSLFGHTVGGAVGAVGKITGAMGKGIAALTLDEDYQKKRRQQMAHNQRSIKEGGRGLLMGVVEGIGGVISKPISGAKEDGVQGFAKGVGKGVIGLFTRPASGVADFASGTLDVVRRAASFSEEVERYRLPRFIKENGLVLPYSEKFAQGYKLIQDLDKGKYSKTDYYVFHLFMSNDGKSDKEILLLTNNRLLYILKPNDIFCENTRVEWQYTWQEINFDSGVGETDGGIFIKSQNDLRRTSSFKSMFSHQSKGKVLLIRDPNLRKWLLNKMKELIQKPSR</sequence>
<dbReference type="GO" id="GO:0006623">
    <property type="term" value="P:protein targeting to vacuole"/>
    <property type="evidence" value="ECO:0007669"/>
    <property type="project" value="TreeGrafter"/>
</dbReference>
<evidence type="ECO:0000259" key="5">
    <source>
        <dbReference type="Pfam" id="PF25033"/>
    </source>
</evidence>
<feature type="domain" description="VPS13-like middle region" evidence="5">
    <location>
        <begin position="1117"/>
        <end position="1982"/>
    </location>
</feature>
<feature type="domain" description="Chorein N-terminal" evidence="4">
    <location>
        <begin position="2"/>
        <end position="1057"/>
    </location>
</feature>
<comment type="caution">
    <text evidence="7">The sequence shown here is derived from an EMBL/GenBank/DDBJ whole genome shotgun (WGS) entry which is preliminary data.</text>
</comment>
<dbReference type="Pfam" id="PF25037">
    <property type="entry name" value="VPS13_C"/>
    <property type="match status" value="1"/>
</dbReference>
<evidence type="ECO:0008006" key="9">
    <source>
        <dbReference type="Google" id="ProtNLM"/>
    </source>
</evidence>
<keyword evidence="8" id="KW-1185">Reference proteome</keyword>
<feature type="region of interest" description="Disordered" evidence="3">
    <location>
        <begin position="1035"/>
        <end position="1067"/>
    </location>
</feature>
<organism evidence="7 8">
    <name type="scientific">Parthenolecanium corni</name>
    <dbReference type="NCBI Taxonomy" id="536013"/>
    <lineage>
        <taxon>Eukaryota</taxon>
        <taxon>Metazoa</taxon>
        <taxon>Ecdysozoa</taxon>
        <taxon>Arthropoda</taxon>
        <taxon>Hexapoda</taxon>
        <taxon>Insecta</taxon>
        <taxon>Pterygota</taxon>
        <taxon>Neoptera</taxon>
        <taxon>Paraneoptera</taxon>
        <taxon>Hemiptera</taxon>
        <taxon>Sternorrhyncha</taxon>
        <taxon>Coccoidea</taxon>
        <taxon>Coccidae</taxon>
        <taxon>Parthenolecanium</taxon>
    </lineage>
</organism>
<evidence type="ECO:0000313" key="8">
    <source>
        <dbReference type="Proteomes" id="UP001367676"/>
    </source>
</evidence>
<dbReference type="InterPro" id="IPR056747">
    <property type="entry name" value="VPS13-like_M"/>
</dbReference>
<comment type="similarity">
    <text evidence="1">Belongs to the VPS13 family.</text>
</comment>
<dbReference type="Pfam" id="PF12624">
    <property type="entry name" value="VPS13_N"/>
    <property type="match status" value="1"/>
</dbReference>
<gene>
    <name evidence="7" type="ORF">V9T40_009066</name>
</gene>
<dbReference type="Pfam" id="PF25033">
    <property type="entry name" value="VPS13_M"/>
    <property type="match status" value="1"/>
</dbReference>
<evidence type="ECO:0000256" key="1">
    <source>
        <dbReference type="ARBA" id="ARBA00006545"/>
    </source>
</evidence>
<dbReference type="InterPro" id="IPR026854">
    <property type="entry name" value="VPS13_N"/>
</dbReference>
<dbReference type="InterPro" id="IPR026847">
    <property type="entry name" value="VPS13"/>
</dbReference>
<evidence type="ECO:0000256" key="2">
    <source>
        <dbReference type="ARBA" id="ARBA00022448"/>
    </source>
</evidence>
<dbReference type="PANTHER" id="PTHR16166">
    <property type="entry name" value="VACUOLAR PROTEIN SORTING-ASSOCIATED PROTEIN VPS13"/>
    <property type="match status" value="1"/>
</dbReference>
<dbReference type="EMBL" id="JBBCAQ010000010">
    <property type="protein sequence ID" value="KAK7601625.1"/>
    <property type="molecule type" value="Genomic_DNA"/>
</dbReference>
<dbReference type="InterPro" id="IPR056748">
    <property type="entry name" value="VPS13-like_C"/>
</dbReference>
<proteinExistence type="inferred from homology"/>
<name>A0AAN9Y8P9_9HEMI</name>
<reference evidence="7 8" key="1">
    <citation type="submission" date="2024-03" db="EMBL/GenBank/DDBJ databases">
        <title>Adaptation during the transition from Ophiocordyceps entomopathogen to insect associate is accompanied by gene loss and intensified selection.</title>
        <authorList>
            <person name="Ward C.M."/>
            <person name="Onetto C.A."/>
            <person name="Borneman A.R."/>
        </authorList>
    </citation>
    <scope>NUCLEOTIDE SEQUENCE [LARGE SCALE GENOMIC DNA]</scope>
    <source>
        <strain evidence="7">AWRI1</strain>
        <tissue evidence="7">Single Adult Female</tissue>
    </source>
</reference>
<evidence type="ECO:0000259" key="6">
    <source>
        <dbReference type="Pfam" id="PF25037"/>
    </source>
</evidence>
<accession>A0AAN9Y8P9</accession>
<protein>
    <recommendedName>
        <fullName evidence="9">Vacuolar protein sorting-associated protein 13</fullName>
    </recommendedName>
</protein>
<dbReference type="GO" id="GO:0045053">
    <property type="term" value="P:protein retention in Golgi apparatus"/>
    <property type="evidence" value="ECO:0007669"/>
    <property type="project" value="TreeGrafter"/>
</dbReference>
<evidence type="ECO:0000259" key="4">
    <source>
        <dbReference type="Pfam" id="PF12624"/>
    </source>
</evidence>
<dbReference type="PANTHER" id="PTHR16166:SF93">
    <property type="entry name" value="INTERMEMBRANE LIPID TRANSFER PROTEIN VPS13"/>
    <property type="match status" value="1"/>
</dbReference>
<evidence type="ECO:0000313" key="7">
    <source>
        <dbReference type="EMBL" id="KAK7601625.1"/>
    </source>
</evidence>